<name>A0AAD5IIN1_ACENE</name>
<gene>
    <name evidence="2" type="ORF">LWI28_017891</name>
</gene>
<reference evidence="2" key="2">
    <citation type="submission" date="2023-02" db="EMBL/GenBank/DDBJ databases">
        <authorList>
            <person name="Swenson N.G."/>
            <person name="Wegrzyn J.L."/>
            <person name="Mcevoy S.L."/>
        </authorList>
    </citation>
    <scope>NUCLEOTIDE SEQUENCE</scope>
    <source>
        <strain evidence="2">91603</strain>
        <tissue evidence="2">Leaf</tissue>
    </source>
</reference>
<proteinExistence type="predicted"/>
<dbReference type="Pfam" id="PF24626">
    <property type="entry name" value="SH3_Tf2-1"/>
    <property type="match status" value="1"/>
</dbReference>
<evidence type="ECO:0000313" key="2">
    <source>
        <dbReference type="EMBL" id="KAI9165641.1"/>
    </source>
</evidence>
<dbReference type="AlphaFoldDB" id="A0AAD5IIN1"/>
<reference evidence="2" key="1">
    <citation type="journal article" date="2022" name="Plant J.">
        <title>Strategies of tolerance reflected in two North American maple genomes.</title>
        <authorList>
            <person name="McEvoy S.L."/>
            <person name="Sezen U.U."/>
            <person name="Trouern-Trend A."/>
            <person name="McMahon S.M."/>
            <person name="Schaberg P.G."/>
            <person name="Yang J."/>
            <person name="Wegrzyn J.L."/>
            <person name="Swenson N.G."/>
        </authorList>
    </citation>
    <scope>NUCLEOTIDE SEQUENCE</scope>
    <source>
        <strain evidence="2">91603</strain>
    </source>
</reference>
<organism evidence="2 3">
    <name type="scientific">Acer negundo</name>
    <name type="common">Box elder</name>
    <dbReference type="NCBI Taxonomy" id="4023"/>
    <lineage>
        <taxon>Eukaryota</taxon>
        <taxon>Viridiplantae</taxon>
        <taxon>Streptophyta</taxon>
        <taxon>Embryophyta</taxon>
        <taxon>Tracheophyta</taxon>
        <taxon>Spermatophyta</taxon>
        <taxon>Magnoliopsida</taxon>
        <taxon>eudicotyledons</taxon>
        <taxon>Gunneridae</taxon>
        <taxon>Pentapetalae</taxon>
        <taxon>rosids</taxon>
        <taxon>malvids</taxon>
        <taxon>Sapindales</taxon>
        <taxon>Sapindaceae</taxon>
        <taxon>Hippocastanoideae</taxon>
        <taxon>Acereae</taxon>
        <taxon>Acer</taxon>
    </lineage>
</organism>
<keyword evidence="3" id="KW-1185">Reference proteome</keyword>
<accession>A0AAD5IIN1</accession>
<dbReference type="Proteomes" id="UP001064489">
    <property type="component" value="Chromosome 10"/>
</dbReference>
<protein>
    <recommendedName>
        <fullName evidence="1">Tf2-1-like SH3-like domain-containing protein</fullName>
    </recommendedName>
</protein>
<feature type="domain" description="Tf2-1-like SH3-like" evidence="1">
    <location>
        <begin position="65"/>
        <end position="98"/>
    </location>
</feature>
<dbReference type="InterPro" id="IPR056924">
    <property type="entry name" value="SH3_Tf2-1"/>
</dbReference>
<evidence type="ECO:0000259" key="1">
    <source>
        <dbReference type="Pfam" id="PF24626"/>
    </source>
</evidence>
<dbReference type="EMBL" id="JAJSOW010000105">
    <property type="protein sequence ID" value="KAI9165641.1"/>
    <property type="molecule type" value="Genomic_DNA"/>
</dbReference>
<sequence>MSCLRSRASFGAQLSTRMTNSCLFGLDRCQSPSGNCVGNLAEAAARKLLLHHGTQLLFYEVFESMMVVARIGTVAYRLLLLARSQIHSVFHVSQLKKVVGKAATPSTSLLRTGPDGQLIVYSIVVLEMKLIKRNNGARLSTPVTACNARCLDPSSHNQFKEP</sequence>
<comment type="caution">
    <text evidence="2">The sequence shown here is derived from an EMBL/GenBank/DDBJ whole genome shotgun (WGS) entry which is preliminary data.</text>
</comment>
<evidence type="ECO:0000313" key="3">
    <source>
        <dbReference type="Proteomes" id="UP001064489"/>
    </source>
</evidence>